<dbReference type="EMBL" id="AATS01000021">
    <property type="protein sequence ID" value="EAU53593.1"/>
    <property type="molecule type" value="Genomic_DNA"/>
</dbReference>
<keyword evidence="3" id="KW-1185">Reference proteome</keyword>
<evidence type="ECO:0000259" key="1">
    <source>
        <dbReference type="Pfam" id="PF25137"/>
    </source>
</evidence>
<dbReference type="Pfam" id="PF25137">
    <property type="entry name" value="ADH_Fe_C"/>
    <property type="match status" value="1"/>
</dbReference>
<feature type="domain" description="Fe-containing alcohol dehydrogenase-like C-terminal" evidence="1">
    <location>
        <begin position="1"/>
        <end position="43"/>
    </location>
</feature>
<dbReference type="eggNOG" id="COG1454">
    <property type="taxonomic scope" value="Bacteria"/>
</dbReference>
<reference evidence="2 3" key="1">
    <citation type="submission" date="2006-09" db="EMBL/GenBank/DDBJ databases">
        <authorList>
            <person name="Emerson D."/>
            <person name="Ferriera S."/>
            <person name="Johnson J."/>
            <person name="Kravitz S."/>
            <person name="Halpern A."/>
            <person name="Remington K."/>
            <person name="Beeson K."/>
            <person name="Tran B."/>
            <person name="Rogers Y.-H."/>
            <person name="Friedman R."/>
            <person name="Venter J.C."/>
        </authorList>
    </citation>
    <scope>NUCLEOTIDE SEQUENCE [LARGE SCALE GENOMIC DNA]</scope>
    <source>
        <strain evidence="2 3">PV-1</strain>
    </source>
</reference>
<proteinExistence type="predicted"/>
<name>Q0EW78_9PROT</name>
<dbReference type="AlphaFoldDB" id="Q0EW78"/>
<sequence>MLYASSISGLTLANAGLGSVHGLASPLGAFFPIPHGVVCGTLVSAAA</sequence>
<protein>
    <submittedName>
        <fullName evidence="2">Iron-containing alcohol dehydrogenase</fullName>
    </submittedName>
</protein>
<comment type="caution">
    <text evidence="2">The sequence shown here is derived from an EMBL/GenBank/DDBJ whole genome shotgun (WGS) entry which is preliminary data.</text>
</comment>
<feature type="non-terminal residue" evidence="2">
    <location>
        <position position="47"/>
    </location>
</feature>
<dbReference type="InParanoid" id="Q0EW78"/>
<gene>
    <name evidence="2" type="ORF">SPV1_03108</name>
</gene>
<dbReference type="Gene3D" id="1.20.1090.10">
    <property type="entry name" value="Dehydroquinate synthase-like - alpha domain"/>
    <property type="match status" value="1"/>
</dbReference>
<organism evidence="2 3">
    <name type="scientific">Mariprofundus ferrooxydans PV-1</name>
    <dbReference type="NCBI Taxonomy" id="314345"/>
    <lineage>
        <taxon>Bacteria</taxon>
        <taxon>Pseudomonadati</taxon>
        <taxon>Pseudomonadota</taxon>
        <taxon>Candidatius Mariprofundia</taxon>
        <taxon>Mariprofundales</taxon>
        <taxon>Mariprofundaceae</taxon>
        <taxon>Mariprofundus</taxon>
    </lineage>
</organism>
<accession>Q0EW78</accession>
<dbReference type="HOGENOM" id="CLU_3177196_0_0_0"/>
<dbReference type="SUPFAM" id="SSF56796">
    <property type="entry name" value="Dehydroquinate synthase-like"/>
    <property type="match status" value="1"/>
</dbReference>
<evidence type="ECO:0000313" key="3">
    <source>
        <dbReference type="Proteomes" id="UP000005297"/>
    </source>
</evidence>
<dbReference type="InterPro" id="IPR056798">
    <property type="entry name" value="ADH_Fe_C"/>
</dbReference>
<evidence type="ECO:0000313" key="2">
    <source>
        <dbReference type="EMBL" id="EAU53593.1"/>
    </source>
</evidence>
<dbReference type="Proteomes" id="UP000005297">
    <property type="component" value="Unassembled WGS sequence"/>
</dbReference>